<proteinExistence type="predicted"/>
<evidence type="ECO:0000313" key="1">
    <source>
        <dbReference type="EMBL" id="TFE26301.1"/>
    </source>
</evidence>
<accession>A0A4Y8LZC2</accession>
<sequence length="153" mass="17429">MLLYITGQVTPDDSRQHFAHRFNLDHPTAKIWIRFNYSPKVLEDNERAKPLIMAGIDLYSAPEQKQLLQGGWERYLPLTNLITVSVDDPEGNRGACHRHDPEQLLFLAERDSSPGLTKGRMVAGIWSVTLSLHSIVTEQCSYHLTVWASEEET</sequence>
<dbReference type="EMBL" id="SOMN01000014">
    <property type="protein sequence ID" value="TFE26301.1"/>
    <property type="molecule type" value="Genomic_DNA"/>
</dbReference>
<name>A0A4Y8LZC2_9BACL</name>
<protein>
    <submittedName>
        <fullName evidence="1">Uncharacterized protein</fullName>
    </submittedName>
</protein>
<dbReference type="RefSeq" id="WP_135152393.1">
    <property type="nucleotide sequence ID" value="NZ_SOMN01000014.1"/>
</dbReference>
<gene>
    <name evidence="1" type="ORF">E2980_11845</name>
</gene>
<keyword evidence="2" id="KW-1185">Reference proteome</keyword>
<dbReference type="Proteomes" id="UP000297900">
    <property type="component" value="Unassembled WGS sequence"/>
</dbReference>
<reference evidence="1 2" key="1">
    <citation type="submission" date="2019-03" db="EMBL/GenBank/DDBJ databases">
        <title>Cohnella endophytica sp. nov., a novel endophytic bacterium isolated from bark of Sonneratia apetala.</title>
        <authorList>
            <person name="Tuo L."/>
        </authorList>
    </citation>
    <scope>NUCLEOTIDE SEQUENCE [LARGE SCALE GENOMIC DNA]</scope>
    <source>
        <strain evidence="1 2">CCTCC AB 208254</strain>
    </source>
</reference>
<comment type="caution">
    <text evidence="1">The sequence shown here is derived from an EMBL/GenBank/DDBJ whole genome shotgun (WGS) entry which is preliminary data.</text>
</comment>
<evidence type="ECO:0000313" key="2">
    <source>
        <dbReference type="Proteomes" id="UP000297900"/>
    </source>
</evidence>
<dbReference type="AlphaFoldDB" id="A0A4Y8LZC2"/>
<organism evidence="1 2">
    <name type="scientific">Cohnella luojiensis</name>
    <dbReference type="NCBI Taxonomy" id="652876"/>
    <lineage>
        <taxon>Bacteria</taxon>
        <taxon>Bacillati</taxon>
        <taxon>Bacillota</taxon>
        <taxon>Bacilli</taxon>
        <taxon>Bacillales</taxon>
        <taxon>Paenibacillaceae</taxon>
        <taxon>Cohnella</taxon>
    </lineage>
</organism>
<dbReference type="OrthoDB" id="1690737at2"/>